<dbReference type="PANTHER" id="PTHR43280">
    <property type="entry name" value="ARAC-FAMILY TRANSCRIPTIONAL REGULATOR"/>
    <property type="match status" value="1"/>
</dbReference>
<dbReference type="Gene3D" id="1.10.10.60">
    <property type="entry name" value="Homeodomain-like"/>
    <property type="match status" value="2"/>
</dbReference>
<dbReference type="Pfam" id="PF12833">
    <property type="entry name" value="HTH_18"/>
    <property type="match status" value="1"/>
</dbReference>
<dbReference type="Pfam" id="PF17853">
    <property type="entry name" value="GGDEF_2"/>
    <property type="match status" value="1"/>
</dbReference>
<keyword evidence="4" id="KW-0812">Transmembrane</keyword>
<dbReference type="Proteomes" id="UP001597362">
    <property type="component" value="Unassembled WGS sequence"/>
</dbReference>
<dbReference type="PROSITE" id="PS01124">
    <property type="entry name" value="HTH_ARAC_FAMILY_2"/>
    <property type="match status" value="1"/>
</dbReference>
<dbReference type="InterPro" id="IPR018060">
    <property type="entry name" value="HTH_AraC"/>
</dbReference>
<feature type="domain" description="HTH araC/xylS-type" evidence="5">
    <location>
        <begin position="670"/>
        <end position="769"/>
    </location>
</feature>
<name>A0ABW4YPP8_9BACL</name>
<organism evidence="6 7">
    <name type="scientific">Paenibacillus yanchengensis</name>
    <dbReference type="NCBI Taxonomy" id="2035833"/>
    <lineage>
        <taxon>Bacteria</taxon>
        <taxon>Bacillati</taxon>
        <taxon>Bacillota</taxon>
        <taxon>Bacilli</taxon>
        <taxon>Bacillales</taxon>
        <taxon>Paenibacillaceae</taxon>
        <taxon>Paenibacillus</taxon>
    </lineage>
</organism>
<keyword evidence="1" id="KW-0805">Transcription regulation</keyword>
<accession>A0ABW4YPP8</accession>
<dbReference type="Gene3D" id="3.30.450.20">
    <property type="entry name" value="PAS domain"/>
    <property type="match status" value="1"/>
</dbReference>
<evidence type="ECO:0000259" key="5">
    <source>
        <dbReference type="PROSITE" id="PS01124"/>
    </source>
</evidence>
<proteinExistence type="predicted"/>
<sequence>MRQRNVVFLTLWLSYIIILIIPVALSVVLYSNVKSMMSENANRSNYAMLEQVRTTVDQQMEEIDLLISQIATNPKLQLFWSINEANDYITNHEAVTALKNIRSGSKLVNSFFIHDIRKDIILTPGMKTDTKMFLEKISRYGNFDLSKQRETLLSGYHFKSFVPAEPVYTEHAESVFLNQIAVKVSLPLGESNNVRSMLVLYIDEQTILNMLEQVEKANNANIFIINDDGQVLISTASEKKLPDFIQMDSFQSGYRTLSLQSENVLLSQTEGMNGWKYISVMPSDIVLQPIHQISKLALILLVIAIVAGAIVAYWLAYRNYSPVRDLVRVLTKETNESNDNNLKTNSNQRYINEYDFIKTAIEHNMQDRKRMQHLLADHAPVVRSHFLTRILQNRSSAAMMQEGSLDFMGIHLNNGNHCVVIIDCDDSSQFRREDSEQEWALVRFILLNLSSELMRDNGYVVETGKNQVALLFNVADDRVIAKQMRDELINNLQQIATVRFKLNITFASSSIHAGAEQIARCYSEAMSALDYRIIHGTGAIIYFDQIKNIEPSYYEYSLESEIHFINILKSGDYEQAEQLLEELYTFNMSHDLVTSETGKFMMIDILSTVMKVVNALKIDSKQLLPGIDLIRYVMDRASVQEMLQAIKQVCYSICKNVTAAKTDPAIKLNEQLKQHLQDHALDHHLSLTSIASAFNMAPAYISTFFKKHNNINITEYIAYIRMEEAKQLLSTTSFTIMHIAQTVGYANDIGFIRVFKKHEGITPGKYREIAKQTNLIANENQNVSF</sequence>
<evidence type="ECO:0000313" key="6">
    <source>
        <dbReference type="EMBL" id="MFD2117706.1"/>
    </source>
</evidence>
<reference evidence="7" key="1">
    <citation type="journal article" date="2019" name="Int. J. Syst. Evol. Microbiol.">
        <title>The Global Catalogue of Microorganisms (GCM) 10K type strain sequencing project: providing services to taxonomists for standard genome sequencing and annotation.</title>
        <authorList>
            <consortium name="The Broad Institute Genomics Platform"/>
            <consortium name="The Broad Institute Genome Sequencing Center for Infectious Disease"/>
            <person name="Wu L."/>
            <person name="Ma J."/>
        </authorList>
    </citation>
    <scope>NUCLEOTIDE SEQUENCE [LARGE SCALE GENOMIC DNA]</scope>
    <source>
        <strain evidence="7">GH52</strain>
    </source>
</reference>
<dbReference type="RefSeq" id="WP_377774952.1">
    <property type="nucleotide sequence ID" value="NZ_JBHUHO010000046.1"/>
</dbReference>
<comment type="caution">
    <text evidence="6">The sequence shown here is derived from an EMBL/GenBank/DDBJ whole genome shotgun (WGS) entry which is preliminary data.</text>
</comment>
<dbReference type="EMBL" id="JBHUHO010000046">
    <property type="protein sequence ID" value="MFD2117706.1"/>
    <property type="molecule type" value="Genomic_DNA"/>
</dbReference>
<protein>
    <submittedName>
        <fullName evidence="6">Helix-turn-helix domain-containing protein</fullName>
    </submittedName>
</protein>
<keyword evidence="7" id="KW-1185">Reference proteome</keyword>
<keyword evidence="4" id="KW-0472">Membrane</keyword>
<evidence type="ECO:0000256" key="1">
    <source>
        <dbReference type="ARBA" id="ARBA00023015"/>
    </source>
</evidence>
<evidence type="ECO:0000313" key="7">
    <source>
        <dbReference type="Proteomes" id="UP001597362"/>
    </source>
</evidence>
<evidence type="ECO:0000256" key="2">
    <source>
        <dbReference type="ARBA" id="ARBA00023125"/>
    </source>
</evidence>
<keyword evidence="2" id="KW-0238">DNA-binding</keyword>
<dbReference type="SMART" id="SM00342">
    <property type="entry name" value="HTH_ARAC"/>
    <property type="match status" value="1"/>
</dbReference>
<keyword evidence="3" id="KW-0804">Transcription</keyword>
<gene>
    <name evidence="6" type="ORF">ACFSJH_18410</name>
</gene>
<evidence type="ECO:0000256" key="4">
    <source>
        <dbReference type="SAM" id="Phobius"/>
    </source>
</evidence>
<evidence type="ECO:0000256" key="3">
    <source>
        <dbReference type="ARBA" id="ARBA00023163"/>
    </source>
</evidence>
<dbReference type="InterPro" id="IPR009057">
    <property type="entry name" value="Homeodomain-like_sf"/>
</dbReference>
<dbReference type="InterPro" id="IPR041522">
    <property type="entry name" value="CdaR_GGDEF"/>
</dbReference>
<feature type="transmembrane region" description="Helical" evidence="4">
    <location>
        <begin position="12"/>
        <end position="33"/>
    </location>
</feature>
<dbReference type="PANTHER" id="PTHR43280:SF10">
    <property type="entry name" value="REGULATORY PROTEIN POCR"/>
    <property type="match status" value="1"/>
</dbReference>
<feature type="transmembrane region" description="Helical" evidence="4">
    <location>
        <begin position="296"/>
        <end position="316"/>
    </location>
</feature>
<keyword evidence="4" id="KW-1133">Transmembrane helix</keyword>
<dbReference type="SUPFAM" id="SSF46689">
    <property type="entry name" value="Homeodomain-like"/>
    <property type="match status" value="1"/>
</dbReference>